<dbReference type="Pfam" id="PF19200">
    <property type="entry name" value="MupG_N"/>
    <property type="match status" value="1"/>
</dbReference>
<evidence type="ECO:0000259" key="2">
    <source>
        <dbReference type="Pfam" id="PF19200"/>
    </source>
</evidence>
<dbReference type="SUPFAM" id="SSF50891">
    <property type="entry name" value="Cyclophilin-like"/>
    <property type="match status" value="1"/>
</dbReference>
<dbReference type="InterPro" id="IPR043894">
    <property type="entry name" value="MupG_C"/>
</dbReference>
<dbReference type="Gene3D" id="3.20.20.70">
    <property type="entry name" value="Aldolase class I"/>
    <property type="match status" value="1"/>
</dbReference>
<dbReference type="Pfam" id="PF05913">
    <property type="entry name" value="MupG_C"/>
    <property type="match status" value="1"/>
</dbReference>
<dbReference type="InterPro" id="IPR008589">
    <property type="entry name" value="MupG"/>
</dbReference>
<dbReference type="SUPFAM" id="SSF51445">
    <property type="entry name" value="(Trans)glycosidases"/>
    <property type="match status" value="1"/>
</dbReference>
<dbReference type="KEGG" id="lga:LGAS_1853"/>
<dbReference type="GeneID" id="29639289"/>
<feature type="domain" description="6-phospho-N-acetylmuramidase C-terminal" evidence="1">
    <location>
        <begin position="248"/>
        <end position="360"/>
    </location>
</feature>
<sequence length="363" mass="41907">MTMRNLGLSIYPDHSNYDDNVQYLELGHKYGFKRIFMSMLEVQGSVEETKEKYKKIISMGNRLGYQTFLDVSPRIFKDLKIDYHDLSFFHDIGATGLRLDQAFDGATEALMSYNPYNLIIELNMSNNVDYLNNIISYQANTPYIYGCHNFYPQKGTALPYDFFVECSKRFKKFNIHTAAFVTSQVGKMGPWNVTDGLPTLEEDRYLPIQVQAKQLWATGLIDDVIIGNAYASGEELKALSEVNPYQLVLHVNYVPKINDIEKTIVEKPQHFRRGDMNSIVIRSTMPRVTYKDIPNPAHDNEQEFKRGDVLIGNDSFGIYKNELQIVLKPHMESRKNKVGEISKDELFLLDFIKPWTKFKLSSK</sequence>
<dbReference type="RefSeq" id="WP_011679003.1">
    <property type="nucleotide sequence ID" value="NC_008530.1"/>
</dbReference>
<feature type="domain" description="6-phospho-N-acetylmuramidase N-terminal" evidence="2">
    <location>
        <begin position="6"/>
        <end position="240"/>
    </location>
</feature>
<dbReference type="PANTHER" id="PTHR38435:SF1">
    <property type="entry name" value="DUF871 DOMAIN-CONTAINING PROTEIN"/>
    <property type="match status" value="1"/>
</dbReference>
<organism evidence="3 4">
    <name type="scientific">Lactobacillus gasseri (strain ATCC 33323 / DSM 20243 / BCRC 14619 / CIP 102991 / JCM 1131 / KCTC 3163 / NCIMB 11718 / NCTC 13722 / AM63)</name>
    <dbReference type="NCBI Taxonomy" id="324831"/>
    <lineage>
        <taxon>Bacteria</taxon>
        <taxon>Bacillati</taxon>
        <taxon>Bacillota</taxon>
        <taxon>Bacilli</taxon>
        <taxon>Lactobacillales</taxon>
        <taxon>Lactobacillaceae</taxon>
        <taxon>Lactobacillus</taxon>
    </lineage>
</organism>
<evidence type="ECO:0000259" key="1">
    <source>
        <dbReference type="Pfam" id="PF05913"/>
    </source>
</evidence>
<dbReference type="InterPro" id="IPR043797">
    <property type="entry name" value="MupG_N"/>
</dbReference>
<dbReference type="InterPro" id="IPR029000">
    <property type="entry name" value="Cyclophilin-like_dom_sf"/>
</dbReference>
<proteinExistence type="predicted"/>
<dbReference type="Proteomes" id="UP000000664">
    <property type="component" value="Chromosome"/>
</dbReference>
<reference evidence="3 4" key="1">
    <citation type="journal article" date="2006" name="Proc. Natl. Acad. Sci. U.S.A.">
        <title>Comparative genomics of the lactic acid bacteria.</title>
        <authorList>
            <person name="Makarova K."/>
            <person name="Slesarev A."/>
            <person name="Wolf Y."/>
            <person name="Sorokin A."/>
            <person name="Mirkin B."/>
            <person name="Koonin E."/>
            <person name="Pavlov A."/>
            <person name="Pavlova N."/>
            <person name="Karamychev V."/>
            <person name="Polouchine N."/>
            <person name="Shakhova V."/>
            <person name="Grigoriev I."/>
            <person name="Lou Y."/>
            <person name="Rohksar D."/>
            <person name="Lucas S."/>
            <person name="Huang K."/>
            <person name="Goodstein D.M."/>
            <person name="Hawkins T."/>
            <person name="Plengvidhya V."/>
            <person name="Welker D."/>
            <person name="Hughes J."/>
            <person name="Goh Y."/>
            <person name="Benson A."/>
            <person name="Baldwin K."/>
            <person name="Lee J.H."/>
            <person name="Diaz-Muniz I."/>
            <person name="Dosti B."/>
            <person name="Smeianov V."/>
            <person name="Wechter W."/>
            <person name="Barabote R."/>
            <person name="Lorca G."/>
            <person name="Altermann E."/>
            <person name="Barrangou R."/>
            <person name="Ganesan B."/>
            <person name="Xie Y."/>
            <person name="Rawsthorne H."/>
            <person name="Tamir D."/>
            <person name="Parker C."/>
            <person name="Breidt F."/>
            <person name="Broadbent J."/>
            <person name="Hutkins R."/>
            <person name="O'Sullivan D."/>
            <person name="Steele J."/>
            <person name="Unlu G."/>
            <person name="Saier M."/>
            <person name="Klaenhammer T."/>
            <person name="Richardson P."/>
            <person name="Kozyavkin S."/>
            <person name="Weimer B."/>
            <person name="Mills D."/>
        </authorList>
    </citation>
    <scope>NUCLEOTIDE SEQUENCE [LARGE SCALE GENOMIC DNA]</scope>
    <source>
        <strain evidence="4">ATCC 33323 / DSM 20243 / BCRC 14619 / CIP 102991 / JCM 1131 / KCTC 3163 / NCIMB 11718 / NCTC 13722 / AM63</strain>
    </source>
</reference>
<dbReference type="Gene3D" id="2.40.100.10">
    <property type="entry name" value="Cyclophilin-like"/>
    <property type="match status" value="1"/>
</dbReference>
<evidence type="ECO:0008006" key="5">
    <source>
        <dbReference type="Google" id="ProtNLM"/>
    </source>
</evidence>
<evidence type="ECO:0000313" key="3">
    <source>
        <dbReference type="EMBL" id="ABJ61127.1"/>
    </source>
</evidence>
<dbReference type="PANTHER" id="PTHR38435">
    <property type="match status" value="1"/>
</dbReference>
<dbReference type="AlphaFoldDB" id="A0A805ZZI6"/>
<dbReference type="InterPro" id="IPR017853">
    <property type="entry name" value="GH"/>
</dbReference>
<dbReference type="InterPro" id="IPR013785">
    <property type="entry name" value="Aldolase_TIM"/>
</dbReference>
<gene>
    <name evidence="3" type="ordered locus">LGAS_1853</name>
</gene>
<accession>A0A805ZZI6</accession>
<name>A0A805ZZI6_LACGA</name>
<dbReference type="EMBL" id="CP000413">
    <property type="protein sequence ID" value="ABJ61127.1"/>
    <property type="molecule type" value="Genomic_DNA"/>
</dbReference>
<evidence type="ECO:0000313" key="4">
    <source>
        <dbReference type="Proteomes" id="UP000000664"/>
    </source>
</evidence>
<protein>
    <recommendedName>
        <fullName evidence="5">DUF871 domain-containing protein</fullName>
    </recommendedName>
</protein>